<keyword evidence="4 13" id="KW-0235">DNA replication</keyword>
<dbReference type="InterPro" id="IPR001098">
    <property type="entry name" value="DNA-dir_DNA_pol_A_palm_dom"/>
</dbReference>
<dbReference type="InterPro" id="IPR029060">
    <property type="entry name" value="PIN-like_dom_sf"/>
</dbReference>
<dbReference type="InterPro" id="IPR043502">
    <property type="entry name" value="DNA/RNA_pol_sf"/>
</dbReference>
<keyword evidence="17" id="KW-1185">Reference proteome</keyword>
<dbReference type="SMART" id="SM00482">
    <property type="entry name" value="POLAc"/>
    <property type="match status" value="1"/>
</dbReference>
<evidence type="ECO:0000256" key="2">
    <source>
        <dbReference type="ARBA" id="ARBA00022679"/>
    </source>
</evidence>
<dbReference type="EC" id="2.7.7.7" evidence="12 13"/>
<dbReference type="Gene3D" id="1.10.150.20">
    <property type="entry name" value="5' to 3' exonuclease, C-terminal subdomain"/>
    <property type="match status" value="2"/>
</dbReference>
<evidence type="ECO:0000259" key="14">
    <source>
        <dbReference type="SMART" id="SM00475"/>
    </source>
</evidence>
<dbReference type="EMBL" id="SOAN01000014">
    <property type="protein sequence ID" value="TDS82656.1"/>
    <property type="molecule type" value="Genomic_DNA"/>
</dbReference>
<dbReference type="CDD" id="cd09859">
    <property type="entry name" value="PIN_53EXO"/>
    <property type="match status" value="1"/>
</dbReference>
<keyword evidence="13" id="KW-0378">Hydrolase</keyword>
<dbReference type="GO" id="GO:0003677">
    <property type="term" value="F:DNA binding"/>
    <property type="evidence" value="ECO:0007669"/>
    <property type="project" value="UniProtKB-UniRule"/>
</dbReference>
<dbReference type="GO" id="GO:0003887">
    <property type="term" value="F:DNA-directed DNA polymerase activity"/>
    <property type="evidence" value="ECO:0007669"/>
    <property type="project" value="UniProtKB-UniRule"/>
</dbReference>
<dbReference type="Gene3D" id="1.20.1060.10">
    <property type="entry name" value="Taq DNA Polymerase, Chain T, domain 4"/>
    <property type="match status" value="1"/>
</dbReference>
<evidence type="ECO:0000256" key="3">
    <source>
        <dbReference type="ARBA" id="ARBA00022695"/>
    </source>
</evidence>
<dbReference type="InterPro" id="IPR008918">
    <property type="entry name" value="HhH2"/>
</dbReference>
<dbReference type="SUPFAM" id="SSF56672">
    <property type="entry name" value="DNA/RNA polymerases"/>
    <property type="match status" value="1"/>
</dbReference>
<dbReference type="SUPFAM" id="SSF88723">
    <property type="entry name" value="PIN domain-like"/>
    <property type="match status" value="1"/>
</dbReference>
<dbReference type="InterPro" id="IPR036397">
    <property type="entry name" value="RNaseH_sf"/>
</dbReference>
<evidence type="ECO:0000313" key="16">
    <source>
        <dbReference type="EMBL" id="TDS82656.1"/>
    </source>
</evidence>
<dbReference type="Gene3D" id="3.30.420.10">
    <property type="entry name" value="Ribonuclease H-like superfamily/Ribonuclease H"/>
    <property type="match status" value="1"/>
</dbReference>
<dbReference type="Pfam" id="PF01367">
    <property type="entry name" value="5_3_exonuc"/>
    <property type="match status" value="1"/>
</dbReference>
<evidence type="ECO:0000256" key="6">
    <source>
        <dbReference type="ARBA" id="ARBA00022763"/>
    </source>
</evidence>
<keyword evidence="10 13" id="KW-0234">DNA repair</keyword>
<dbReference type="AlphaFoldDB" id="A0A4R7FVK0"/>
<comment type="function">
    <text evidence="13">In addition to polymerase activity, this DNA polymerase exhibits 5'-3' exonuclease activity.</text>
</comment>
<keyword evidence="7 13" id="KW-0269">Exonuclease</keyword>
<dbReference type="NCBIfam" id="TIGR00593">
    <property type="entry name" value="pola"/>
    <property type="match status" value="1"/>
</dbReference>
<dbReference type="Proteomes" id="UP000294506">
    <property type="component" value="Unassembled WGS sequence"/>
</dbReference>
<dbReference type="GO" id="GO:0006302">
    <property type="term" value="P:double-strand break repair"/>
    <property type="evidence" value="ECO:0007669"/>
    <property type="project" value="TreeGrafter"/>
</dbReference>
<evidence type="ECO:0000256" key="10">
    <source>
        <dbReference type="ARBA" id="ARBA00023204"/>
    </source>
</evidence>
<dbReference type="GO" id="GO:0006261">
    <property type="term" value="P:DNA-templated DNA replication"/>
    <property type="evidence" value="ECO:0007669"/>
    <property type="project" value="UniProtKB-UniRule"/>
</dbReference>
<dbReference type="InterPro" id="IPR019760">
    <property type="entry name" value="DNA-dir_DNA_pol_A_CS"/>
</dbReference>
<reference evidence="16 17" key="1">
    <citation type="submission" date="2019-03" db="EMBL/GenBank/DDBJ databases">
        <title>Genomic Encyclopedia of Type Strains, Phase III (KMG-III): the genomes of soil and plant-associated and newly described type strains.</title>
        <authorList>
            <person name="Whitman W."/>
        </authorList>
    </citation>
    <scope>NUCLEOTIDE SEQUENCE [LARGE SCALE GENOMIC DNA]</scope>
    <source>
        <strain evidence="16 17">DSM 27373</strain>
    </source>
</reference>
<dbReference type="Pfam" id="PF00476">
    <property type="entry name" value="DNA_pol_A"/>
    <property type="match status" value="1"/>
</dbReference>
<dbReference type="SMART" id="SM00279">
    <property type="entry name" value="HhH2"/>
    <property type="match status" value="1"/>
</dbReference>
<dbReference type="GO" id="GO:0008409">
    <property type="term" value="F:5'-3' exonuclease activity"/>
    <property type="evidence" value="ECO:0007669"/>
    <property type="project" value="UniProtKB-UniRule"/>
</dbReference>
<comment type="catalytic activity">
    <reaction evidence="11 13">
        <text>DNA(n) + a 2'-deoxyribonucleoside 5'-triphosphate = DNA(n+1) + diphosphate</text>
        <dbReference type="Rhea" id="RHEA:22508"/>
        <dbReference type="Rhea" id="RHEA-COMP:17339"/>
        <dbReference type="Rhea" id="RHEA-COMP:17340"/>
        <dbReference type="ChEBI" id="CHEBI:33019"/>
        <dbReference type="ChEBI" id="CHEBI:61560"/>
        <dbReference type="ChEBI" id="CHEBI:173112"/>
        <dbReference type="EC" id="2.7.7.7"/>
    </reaction>
</comment>
<dbReference type="Pfam" id="PF02739">
    <property type="entry name" value="5_3_exonuc_N"/>
    <property type="match status" value="1"/>
</dbReference>
<name>A0A4R7FVK0_9MICC</name>
<dbReference type="InterPro" id="IPR020046">
    <property type="entry name" value="5-3_exonucl_a-hlix_arch_N"/>
</dbReference>
<dbReference type="Pfam" id="PF22619">
    <property type="entry name" value="DNA_polI_exo1"/>
    <property type="match status" value="1"/>
</dbReference>
<evidence type="ECO:0000256" key="5">
    <source>
        <dbReference type="ARBA" id="ARBA00022722"/>
    </source>
</evidence>
<dbReference type="InterPro" id="IPR020045">
    <property type="entry name" value="DNA_polI_H3TH"/>
</dbReference>
<feature type="domain" description="DNA-directed DNA polymerase family A palm" evidence="15">
    <location>
        <begin position="722"/>
        <end position="929"/>
    </location>
</feature>
<comment type="caution">
    <text evidence="16">The sequence shown here is derived from an EMBL/GenBank/DDBJ whole genome shotgun (WGS) entry which is preliminary data.</text>
</comment>
<keyword evidence="6 13" id="KW-0227">DNA damage</keyword>
<dbReference type="SUPFAM" id="SSF47807">
    <property type="entry name" value="5' to 3' exonuclease, C-terminal subdomain"/>
    <property type="match status" value="1"/>
</dbReference>
<dbReference type="FunFam" id="3.40.50.1010:FF:000001">
    <property type="entry name" value="DNA polymerase I"/>
    <property type="match status" value="1"/>
</dbReference>
<accession>A0A4R7FVK0</accession>
<keyword evidence="8 13" id="KW-0239">DNA-directed DNA polymerase</keyword>
<dbReference type="InterPro" id="IPR012337">
    <property type="entry name" value="RNaseH-like_sf"/>
</dbReference>
<dbReference type="InterPro" id="IPR018320">
    <property type="entry name" value="DNA_polymerase_1"/>
</dbReference>
<keyword evidence="5" id="KW-0540">Nuclease</keyword>
<evidence type="ECO:0000256" key="11">
    <source>
        <dbReference type="ARBA" id="ARBA00049244"/>
    </source>
</evidence>
<evidence type="ECO:0000313" key="17">
    <source>
        <dbReference type="Proteomes" id="UP000294506"/>
    </source>
</evidence>
<keyword evidence="3 13" id="KW-0548">Nucleotidyltransferase</keyword>
<feature type="domain" description="5'-3' exonuclease" evidence="14">
    <location>
        <begin position="6"/>
        <end position="266"/>
    </location>
</feature>
<dbReference type="InterPro" id="IPR054690">
    <property type="entry name" value="DNA_polI_exonuclease"/>
</dbReference>
<dbReference type="CDD" id="cd09898">
    <property type="entry name" value="H3TH_53EXO"/>
    <property type="match status" value="1"/>
</dbReference>
<evidence type="ECO:0000256" key="7">
    <source>
        <dbReference type="ARBA" id="ARBA00022839"/>
    </source>
</evidence>
<dbReference type="InterPro" id="IPR002421">
    <property type="entry name" value="5-3_exonuclease"/>
</dbReference>
<evidence type="ECO:0000256" key="4">
    <source>
        <dbReference type="ARBA" id="ARBA00022705"/>
    </source>
</evidence>
<comment type="similarity">
    <text evidence="1 13">Belongs to the DNA polymerase type-A family.</text>
</comment>
<gene>
    <name evidence="13" type="primary">polA</name>
    <name evidence="16" type="ORF">EV640_11429</name>
</gene>
<evidence type="ECO:0000256" key="1">
    <source>
        <dbReference type="ARBA" id="ARBA00007705"/>
    </source>
</evidence>
<dbReference type="SUPFAM" id="SSF53098">
    <property type="entry name" value="Ribonuclease H-like"/>
    <property type="match status" value="1"/>
</dbReference>
<dbReference type="FunFam" id="1.10.150.20:FF:000002">
    <property type="entry name" value="DNA polymerase I"/>
    <property type="match status" value="1"/>
</dbReference>
<proteinExistence type="inferred from homology"/>
<evidence type="ECO:0000256" key="13">
    <source>
        <dbReference type="RuleBase" id="RU004460"/>
    </source>
</evidence>
<keyword evidence="9 13" id="KW-0238">DNA-binding</keyword>
<protein>
    <recommendedName>
        <fullName evidence="12 13">DNA polymerase I</fullName>
        <ecNumber evidence="12 13">2.7.7.7</ecNumber>
    </recommendedName>
</protein>
<keyword evidence="2 13" id="KW-0808">Transferase</keyword>
<dbReference type="PROSITE" id="PS00447">
    <property type="entry name" value="DNA_POLYMERASE_A"/>
    <property type="match status" value="1"/>
</dbReference>
<dbReference type="CDD" id="cd06140">
    <property type="entry name" value="DNA_polA_I_Bacillus_like_exo"/>
    <property type="match status" value="1"/>
</dbReference>
<dbReference type="NCBIfam" id="NF004397">
    <property type="entry name" value="PRK05755.1"/>
    <property type="match status" value="1"/>
</dbReference>
<evidence type="ECO:0000256" key="12">
    <source>
        <dbReference type="NCBIfam" id="TIGR00593"/>
    </source>
</evidence>
<evidence type="ECO:0000256" key="8">
    <source>
        <dbReference type="ARBA" id="ARBA00022932"/>
    </source>
</evidence>
<dbReference type="InterPro" id="IPR002298">
    <property type="entry name" value="DNA_polymerase_A"/>
</dbReference>
<dbReference type="Gene3D" id="3.40.50.1010">
    <property type="entry name" value="5'-nuclease"/>
    <property type="match status" value="1"/>
</dbReference>
<evidence type="ECO:0000259" key="15">
    <source>
        <dbReference type="SMART" id="SM00482"/>
    </source>
</evidence>
<dbReference type="PRINTS" id="PR00868">
    <property type="entry name" value="DNAPOLI"/>
</dbReference>
<dbReference type="SMART" id="SM00475">
    <property type="entry name" value="53EXOc"/>
    <property type="match status" value="1"/>
</dbReference>
<dbReference type="InterPro" id="IPR036279">
    <property type="entry name" value="5-3_exonuclease_C_sf"/>
</dbReference>
<evidence type="ECO:0000256" key="9">
    <source>
        <dbReference type="ARBA" id="ARBA00023125"/>
    </source>
</evidence>
<sequence>MSTKPNKLLVIDGHSMAFRAFYALPTESFLTDSGQYTNAVHGFTNMLLKLIREELPTHVILAFDLDTPTFRHTSYAEYKGGRAKTPEEFRGQIDLIKQVAEGMNIAVVTSEGYEADDIVATYATRADTAGWETLIVSGDRDTLQLVTERTTLMYPTSGLSKVAMLDPAAVEEKYLVPPLKYPDLAALVGESADNLPGVPKVGPKTAAKWIAEYGSTRGIIENAHLIGGKAGENLREALADVERNLELNLLLRDLELPVALEDSELQVPDREVLDPLFDALQFNQIRERLFETFSARFPETVVAPTPTEALPEVTVTEEAEKLSTFLKAHAGAPMAIAVCLDRSGESLTTKPKRDEAARVAEALAVVLVPSASGDVPGAADAADAADASGAADAAKTDDDADSAPQPTGIPALALSLTSLDAAADAVLAEWLGDPEAPKLVHDIKDAGKRLAWRGLHLRGAVEDTLISGYLIQPDRRNFAFTELVTQYLGVSTDPAAYLGGHSTEDAEAPGAQGPDLFSSQDLLPGVTAEDLDTAALHGMLLHQLSQALGEQLVERNGEKLLREMEIPLAEILLQMELTGIAVSPEKLDSLDAEFAAAIEASAQEAYAVVGHEVKLGSPKQLQTVLFEELELPTAGVKKNKTGYSTDVETLQSLLIKTQNEFLVHLMNHRDSTKLRQTVTGLTEAVSGDGRIHTTYAQTVAATGRLSSLNPNLQNIPVRTAAGRKIRDAFVVGPGYETLLTADYSQIEMRIMAHLSGDQALIEAFRAGEDLHNFVGAKVFGVEASEITPEQRSKVKAMSYGLAYGLSSFGLSKQLGIGVDEARNLMNEYFERFGGVRDYLREVVTQAKQDGFTSTLFGRRRYLPDLSSENRQLRQMAERAALNAPIQGSAADIIKQAMIGVDSAMRSEGLESRLLLQVHDELIFEVASGEREALEKLVTTHMGAAAELDVPLDVHVGVGSSWHEAAH</sequence>
<dbReference type="CDD" id="cd08637">
    <property type="entry name" value="DNA_pol_A_pol_I_C"/>
    <property type="match status" value="1"/>
</dbReference>
<dbReference type="PANTHER" id="PTHR10133">
    <property type="entry name" value="DNA POLYMERASE I"/>
    <property type="match status" value="1"/>
</dbReference>
<dbReference type="Gene3D" id="3.30.70.370">
    <property type="match status" value="1"/>
</dbReference>
<dbReference type="PANTHER" id="PTHR10133:SF27">
    <property type="entry name" value="DNA POLYMERASE NU"/>
    <property type="match status" value="1"/>
</dbReference>
<organism evidence="16 17">
    <name type="scientific">Nesterenkonia aurantiaca</name>
    <dbReference type="NCBI Taxonomy" id="1436010"/>
    <lineage>
        <taxon>Bacteria</taxon>
        <taxon>Bacillati</taxon>
        <taxon>Actinomycetota</taxon>
        <taxon>Actinomycetes</taxon>
        <taxon>Micrococcales</taxon>
        <taxon>Micrococcaceae</taxon>
        <taxon>Nesterenkonia</taxon>
    </lineage>
</organism>